<keyword evidence="2" id="KW-0270">Exopolysaccharide synthesis</keyword>
<evidence type="ECO:0000259" key="3">
    <source>
        <dbReference type="Pfam" id="PF02397"/>
    </source>
</evidence>
<protein>
    <submittedName>
        <fullName evidence="4">Exopolysaccharide biosynthesis WecB/TagA/CpsF family protein</fullName>
    </submittedName>
</protein>
<evidence type="ECO:0000313" key="5">
    <source>
        <dbReference type="Proteomes" id="UP000239736"/>
    </source>
</evidence>
<dbReference type="PANTHER" id="PTHR30576:SF10">
    <property type="entry name" value="SLL5057 PROTEIN"/>
    <property type="match status" value="1"/>
</dbReference>
<dbReference type="Pfam" id="PF02397">
    <property type="entry name" value="Bac_transf"/>
    <property type="match status" value="1"/>
</dbReference>
<reference evidence="4 5" key="1">
    <citation type="submission" date="2018-01" db="EMBL/GenBank/DDBJ databases">
        <title>Genomic Encyclopedia of Archaeal and Bacterial Type Strains, Phase II (KMG-II): from individual species to whole genera.</title>
        <authorList>
            <person name="Goeker M."/>
        </authorList>
    </citation>
    <scope>NUCLEOTIDE SEQUENCE [LARGE SCALE GENOMIC DNA]</scope>
    <source>
        <strain evidence="4 5">DSM 12048</strain>
    </source>
</reference>
<dbReference type="CDD" id="cd06533">
    <property type="entry name" value="Glyco_transf_WecG_TagA"/>
    <property type="match status" value="1"/>
</dbReference>
<dbReference type="GO" id="GO:0016780">
    <property type="term" value="F:phosphotransferase activity, for other substituted phosphate groups"/>
    <property type="evidence" value="ECO:0007669"/>
    <property type="project" value="TreeGrafter"/>
</dbReference>
<keyword evidence="5" id="KW-1185">Reference proteome</keyword>
<gene>
    <name evidence="4" type="ORF">LV82_01435</name>
</gene>
<organism evidence="4 5">
    <name type="scientific">Albidovulum inexpectatum</name>
    <dbReference type="NCBI Taxonomy" id="196587"/>
    <lineage>
        <taxon>Bacteria</taxon>
        <taxon>Pseudomonadati</taxon>
        <taxon>Pseudomonadota</taxon>
        <taxon>Alphaproteobacteria</taxon>
        <taxon>Rhodobacterales</taxon>
        <taxon>Paracoccaceae</taxon>
        <taxon>Albidovulum</taxon>
    </lineage>
</organism>
<dbReference type="Pfam" id="PF03808">
    <property type="entry name" value="Glyco_tran_WecG"/>
    <property type="match status" value="1"/>
</dbReference>
<dbReference type="AlphaFoldDB" id="A0A2S5JGV2"/>
<dbReference type="Proteomes" id="UP000239736">
    <property type="component" value="Unassembled WGS sequence"/>
</dbReference>
<feature type="domain" description="Bacterial sugar transferase" evidence="3">
    <location>
        <begin position="274"/>
        <end position="461"/>
    </location>
</feature>
<evidence type="ECO:0000256" key="1">
    <source>
        <dbReference type="ARBA" id="ARBA00006464"/>
    </source>
</evidence>
<dbReference type="NCBIfam" id="TIGR00696">
    <property type="entry name" value="wecG_tagA_cpsF"/>
    <property type="match status" value="1"/>
</dbReference>
<name>A0A2S5JGV2_9RHOB</name>
<dbReference type="EMBL" id="PRDS01000004">
    <property type="protein sequence ID" value="PPB80703.1"/>
    <property type="molecule type" value="Genomic_DNA"/>
</dbReference>
<proteinExistence type="inferred from homology"/>
<evidence type="ECO:0000313" key="4">
    <source>
        <dbReference type="EMBL" id="PPB80703.1"/>
    </source>
</evidence>
<dbReference type="InterPro" id="IPR003362">
    <property type="entry name" value="Bact_transf"/>
</dbReference>
<evidence type="ECO:0000256" key="2">
    <source>
        <dbReference type="ARBA" id="ARBA00023169"/>
    </source>
</evidence>
<dbReference type="InterPro" id="IPR004629">
    <property type="entry name" value="WecG_TagA_CpsF"/>
</dbReference>
<dbReference type="PANTHER" id="PTHR30576">
    <property type="entry name" value="COLANIC BIOSYNTHESIS UDP-GLUCOSE LIPID CARRIER TRANSFERASE"/>
    <property type="match status" value="1"/>
</dbReference>
<dbReference type="OrthoDB" id="9808602at2"/>
<comment type="similarity">
    <text evidence="1">Belongs to the bacterial sugar transferase family.</text>
</comment>
<dbReference type="RefSeq" id="WP_104070317.1">
    <property type="nucleotide sequence ID" value="NZ_PRDS01000004.1"/>
</dbReference>
<accession>A0A2S5JGV2</accession>
<dbReference type="GO" id="GO:0000271">
    <property type="term" value="P:polysaccharide biosynthetic process"/>
    <property type="evidence" value="ECO:0007669"/>
    <property type="project" value="UniProtKB-KW"/>
</dbReference>
<sequence length="467" mass="51356">MFHNPRLDTARAIPVPSDLPREVAGTLPTVQVLTHAVADATVDQAVDALLQRPCKRVFFLNAHCANVAARDPLYASALRRADHILPDGIGIELAARLRGNRLTANLNGTDFIPALLREAARRGLSVFLFGARPGTAERAADRLIRDIPGLRVLGTMDGYDDAQDEEAAIARINASGADILLVAMGVPQQELWIDRNAERLNTRLNLGVGALFDFLAGNVRRAPAIVRKARMEWAWRLAVEPRRMAGRYLIGNFTFMARAIGQLVPRSRVTDLVKRTLDIALAGAGLMALSPLFALIALAIRLDSPGPVFFTQRRVGKNGCAFRMYKFRSMHVDAEARRAQLLDNSDREGVCFKARNDPRVTRVGRILRRTSLDELPQLINVLLGHMSMVGPRPALPEEVAAYPARALERLSVRPGLTGLWQVSGRADIGFDKMIDMDVAYANSRSTLLDLLLIAMTFRVVLTGHGAY</sequence>
<comment type="caution">
    <text evidence="4">The sequence shown here is derived from an EMBL/GenBank/DDBJ whole genome shotgun (WGS) entry which is preliminary data.</text>
</comment>